<protein>
    <recommendedName>
        <fullName evidence="4">Solute-binding protein family 3/N-terminal domain-containing protein</fullName>
    </recommendedName>
</protein>
<evidence type="ECO:0008006" key="4">
    <source>
        <dbReference type="Google" id="ProtNLM"/>
    </source>
</evidence>
<proteinExistence type="predicted"/>
<accession>A0ABQ3IYM9</accession>
<name>A0ABQ3IYM9_9GAMM</name>
<keyword evidence="3" id="KW-1185">Reference proteome</keyword>
<comment type="caution">
    <text evidence="2">The sequence shown here is derived from an EMBL/GenBank/DDBJ whole genome shotgun (WGS) entry which is preliminary data.</text>
</comment>
<keyword evidence="1" id="KW-0472">Membrane</keyword>
<reference evidence="3" key="1">
    <citation type="journal article" date="2019" name="Int. J. Syst. Evol. Microbiol.">
        <title>The Global Catalogue of Microorganisms (GCM) 10K type strain sequencing project: providing services to taxonomists for standard genome sequencing and annotation.</title>
        <authorList>
            <consortium name="The Broad Institute Genomics Platform"/>
            <consortium name="The Broad Institute Genome Sequencing Center for Infectious Disease"/>
            <person name="Wu L."/>
            <person name="Ma J."/>
        </authorList>
    </citation>
    <scope>NUCLEOTIDE SEQUENCE [LARGE SCALE GENOMIC DNA]</scope>
    <source>
        <strain evidence="3">CGMCC 1.15922</strain>
    </source>
</reference>
<dbReference type="EMBL" id="BNAH01000011">
    <property type="protein sequence ID" value="GHE95956.1"/>
    <property type="molecule type" value="Genomic_DNA"/>
</dbReference>
<dbReference type="Proteomes" id="UP000626370">
    <property type="component" value="Unassembled WGS sequence"/>
</dbReference>
<organism evidence="2 3">
    <name type="scientific">Thalassotalea profundi</name>
    <dbReference type="NCBI Taxonomy" id="2036687"/>
    <lineage>
        <taxon>Bacteria</taxon>
        <taxon>Pseudomonadati</taxon>
        <taxon>Pseudomonadota</taxon>
        <taxon>Gammaproteobacteria</taxon>
        <taxon>Alteromonadales</taxon>
        <taxon>Colwelliaceae</taxon>
        <taxon>Thalassotalea</taxon>
    </lineage>
</organism>
<sequence length="303" mass="35047">MSYSKNSSSGVARLVNSLFTIIPYNFFSYRLIQITIFIFSCFLIIVLTWQKPPLLQISTIDHYQCEIKNTLVSNKTFNILLPLSDYAKEFAERLCSNTEIGKQFSQVNINWRNRSALTADDLLKEKYQLIWARKDTLKGMVLHFDDIYQMLLPSQKVQIFWLSHNKAAELSPHFLTDKIIGLINDQKSFSSYLVPIDSLKKQGIDISKLHINYYNSYKSLYDAFNRHEIDLIPGQNWFDSIIDIDQLTQIPIQHQLESGELYAAKSIITPELTCSFIAAFHVYIPLFEASNTTLTSPKYCKNI</sequence>
<keyword evidence="1" id="KW-1133">Transmembrane helix</keyword>
<gene>
    <name evidence="2" type="ORF">GCM10011501_26950</name>
</gene>
<feature type="transmembrane region" description="Helical" evidence="1">
    <location>
        <begin position="27"/>
        <end position="49"/>
    </location>
</feature>
<evidence type="ECO:0000256" key="1">
    <source>
        <dbReference type="SAM" id="Phobius"/>
    </source>
</evidence>
<evidence type="ECO:0000313" key="2">
    <source>
        <dbReference type="EMBL" id="GHE95956.1"/>
    </source>
</evidence>
<keyword evidence="1" id="KW-0812">Transmembrane</keyword>
<evidence type="ECO:0000313" key="3">
    <source>
        <dbReference type="Proteomes" id="UP000626370"/>
    </source>
</evidence>